<evidence type="ECO:0000256" key="2">
    <source>
        <dbReference type="ARBA" id="ARBA00023125"/>
    </source>
</evidence>
<accession>A0A916XMF3</accession>
<name>A0A916XMF3_9BURK</name>
<sequence>MRKPVQVSIYVDEGCWAGVAILIKELLVIAGTLHSRNFDLDASALFQITLAGPSEAAVRSFTGTMITPDQAIRNSGPPPQVIVIPPYYFFDAQAVPVRANFRRWLVRAYERGAILLGFDGGVRVLAASGLLDGHEVTGNLSDQKAFAQHYSPVRFSPHVPLVTDGRIVTATGTAPSMDACAYLVNHFYGEAAAHKFSRYTNPVRRPVYERTELIDVVLKNHADHRIRQAQEFIERHFNQDISVEDAARRAAMSLRNFTRRFHTAVGMTALNYISHCRVEHAKKMLELRGGPVLQVALECGFNNEASFRRAFHQICEQTPMQYRKASMMKKKPSATP</sequence>
<keyword evidence="1" id="KW-0805">Transcription regulation</keyword>
<dbReference type="Gene3D" id="1.10.10.60">
    <property type="entry name" value="Homeodomain-like"/>
    <property type="match status" value="2"/>
</dbReference>
<dbReference type="SUPFAM" id="SSF46689">
    <property type="entry name" value="Homeodomain-like"/>
    <property type="match status" value="2"/>
</dbReference>
<dbReference type="Pfam" id="PF12833">
    <property type="entry name" value="HTH_18"/>
    <property type="match status" value="1"/>
</dbReference>
<dbReference type="InterPro" id="IPR018060">
    <property type="entry name" value="HTH_AraC"/>
</dbReference>
<keyword evidence="3" id="KW-0804">Transcription</keyword>
<dbReference type="InterPro" id="IPR009057">
    <property type="entry name" value="Homeodomain-like_sf"/>
</dbReference>
<protein>
    <submittedName>
        <fullName evidence="5">AraC family transcriptional regulator</fullName>
    </submittedName>
</protein>
<dbReference type="InterPro" id="IPR029062">
    <property type="entry name" value="Class_I_gatase-like"/>
</dbReference>
<evidence type="ECO:0000313" key="5">
    <source>
        <dbReference type="EMBL" id="GGC84163.1"/>
    </source>
</evidence>
<dbReference type="PANTHER" id="PTHR43280">
    <property type="entry name" value="ARAC-FAMILY TRANSCRIPTIONAL REGULATOR"/>
    <property type="match status" value="1"/>
</dbReference>
<comment type="caution">
    <text evidence="5">The sequence shown here is derived from an EMBL/GenBank/DDBJ whole genome shotgun (WGS) entry which is preliminary data.</text>
</comment>
<keyword evidence="6" id="KW-1185">Reference proteome</keyword>
<evidence type="ECO:0000259" key="4">
    <source>
        <dbReference type="PROSITE" id="PS01124"/>
    </source>
</evidence>
<dbReference type="Proteomes" id="UP000637423">
    <property type="component" value="Unassembled WGS sequence"/>
</dbReference>
<dbReference type="GO" id="GO:0043565">
    <property type="term" value="F:sequence-specific DNA binding"/>
    <property type="evidence" value="ECO:0007669"/>
    <property type="project" value="InterPro"/>
</dbReference>
<dbReference type="GO" id="GO:0003700">
    <property type="term" value="F:DNA-binding transcription factor activity"/>
    <property type="evidence" value="ECO:0007669"/>
    <property type="project" value="InterPro"/>
</dbReference>
<dbReference type="SMART" id="SM00342">
    <property type="entry name" value="HTH_ARAC"/>
    <property type="match status" value="1"/>
</dbReference>
<gene>
    <name evidence="5" type="ORF">GCM10011396_34390</name>
</gene>
<reference evidence="5" key="2">
    <citation type="submission" date="2020-09" db="EMBL/GenBank/DDBJ databases">
        <authorList>
            <person name="Sun Q."/>
            <person name="Zhou Y."/>
        </authorList>
    </citation>
    <scope>NUCLEOTIDE SEQUENCE</scope>
    <source>
        <strain evidence="5">CGMCC 1.10998</strain>
    </source>
</reference>
<feature type="domain" description="HTH araC/xylS-type" evidence="4">
    <location>
        <begin position="227"/>
        <end position="325"/>
    </location>
</feature>
<proteinExistence type="predicted"/>
<dbReference type="SUPFAM" id="SSF52317">
    <property type="entry name" value="Class I glutamine amidotransferase-like"/>
    <property type="match status" value="1"/>
</dbReference>
<dbReference type="InterPro" id="IPR002818">
    <property type="entry name" value="DJ-1/PfpI"/>
</dbReference>
<reference evidence="5" key="1">
    <citation type="journal article" date="2014" name="Int. J. Syst. Evol. Microbiol.">
        <title>Complete genome sequence of Corynebacterium casei LMG S-19264T (=DSM 44701T), isolated from a smear-ripened cheese.</title>
        <authorList>
            <consortium name="US DOE Joint Genome Institute (JGI-PGF)"/>
            <person name="Walter F."/>
            <person name="Albersmeier A."/>
            <person name="Kalinowski J."/>
            <person name="Ruckert C."/>
        </authorList>
    </citation>
    <scope>NUCLEOTIDE SEQUENCE</scope>
    <source>
        <strain evidence="5">CGMCC 1.10998</strain>
    </source>
</reference>
<evidence type="ECO:0000313" key="6">
    <source>
        <dbReference type="Proteomes" id="UP000637423"/>
    </source>
</evidence>
<dbReference type="Gene3D" id="3.40.50.880">
    <property type="match status" value="1"/>
</dbReference>
<dbReference type="EMBL" id="BMED01000003">
    <property type="protein sequence ID" value="GGC84163.1"/>
    <property type="molecule type" value="Genomic_DNA"/>
</dbReference>
<dbReference type="PANTHER" id="PTHR43280:SF2">
    <property type="entry name" value="HTH-TYPE TRANSCRIPTIONAL REGULATOR EXSA"/>
    <property type="match status" value="1"/>
</dbReference>
<dbReference type="PROSITE" id="PS01124">
    <property type="entry name" value="HTH_ARAC_FAMILY_2"/>
    <property type="match status" value="1"/>
</dbReference>
<keyword evidence="2" id="KW-0238">DNA-binding</keyword>
<evidence type="ECO:0000256" key="1">
    <source>
        <dbReference type="ARBA" id="ARBA00023015"/>
    </source>
</evidence>
<dbReference type="Pfam" id="PF01965">
    <property type="entry name" value="DJ-1_PfpI"/>
    <property type="match status" value="1"/>
</dbReference>
<dbReference type="AlphaFoldDB" id="A0A916XMF3"/>
<evidence type="ECO:0000256" key="3">
    <source>
        <dbReference type="ARBA" id="ARBA00023163"/>
    </source>
</evidence>
<organism evidence="5 6">
    <name type="scientific">Undibacterium terreum</name>
    <dbReference type="NCBI Taxonomy" id="1224302"/>
    <lineage>
        <taxon>Bacteria</taxon>
        <taxon>Pseudomonadati</taxon>
        <taxon>Pseudomonadota</taxon>
        <taxon>Betaproteobacteria</taxon>
        <taxon>Burkholderiales</taxon>
        <taxon>Oxalobacteraceae</taxon>
        <taxon>Undibacterium</taxon>
    </lineage>
</organism>
<dbReference type="RefSeq" id="WP_188567315.1">
    <property type="nucleotide sequence ID" value="NZ_BMED01000003.1"/>
</dbReference>